<evidence type="ECO:0000313" key="3">
    <source>
        <dbReference type="Proteomes" id="UP000800041"/>
    </source>
</evidence>
<dbReference type="PANTHER" id="PTHR15141">
    <property type="entry name" value="TRANSCRIPTION ELONGATION FACTOR B POLYPEPTIDE 3"/>
    <property type="match status" value="1"/>
</dbReference>
<evidence type="ECO:0000256" key="1">
    <source>
        <dbReference type="SAM" id="MobiDB-lite"/>
    </source>
</evidence>
<dbReference type="InterPro" id="IPR010684">
    <property type="entry name" value="RNA_pol_II_trans_fac_SIII_A"/>
</dbReference>
<keyword evidence="3" id="KW-1185">Reference proteome</keyword>
<feature type="compositionally biased region" description="Basic and acidic residues" evidence="1">
    <location>
        <begin position="339"/>
        <end position="350"/>
    </location>
</feature>
<dbReference type="PANTHER" id="PTHR15141:SF76">
    <property type="entry name" value="TRANSCRIPTION ELONGATION FACTOR B POLYPEPTIDE 3"/>
    <property type="match status" value="1"/>
</dbReference>
<dbReference type="Proteomes" id="UP000800041">
    <property type="component" value="Unassembled WGS sequence"/>
</dbReference>
<dbReference type="Gene3D" id="6.10.250.3180">
    <property type="match status" value="1"/>
</dbReference>
<evidence type="ECO:0000313" key="2">
    <source>
        <dbReference type="EMBL" id="KAF1984378.1"/>
    </source>
</evidence>
<feature type="region of interest" description="Disordered" evidence="1">
    <location>
        <begin position="188"/>
        <end position="216"/>
    </location>
</feature>
<name>A0A6G1GUG2_9PEZI</name>
<sequence length="399" mass="44660">MPARPLRSMCISRLQKIADLLSDVGTLPYSFVRPILLKVENPDVLRKLEIASPQLQGCCGEIWISYIKRDVQNWQKKLYEPSDPRDWHEVYQKLLRENAHEDELAIQIMLKAKQDAEKQQAAHRVGIVPPTYTAARRATPGSKPTRALRPEERTGVRGVINNMKRNRVGLSDKGRLAKMETPSHLLKRGTPATQQIPKSMRHEKIDTRHYTAPSNAAVSALKMRNKNRERNPQPSTAATDLKAKEARLLAIQQGKPLPPSPPQRPSTPANSQRKDFADARAAREETEAKVKAIQAKATQKGKESPSPPRKIAAPIPFAARYAALSKSPVDRQAQTAITKPKEPVVAEKPMEPSNKSPGPPMAKAHLNRSPTKNAERVIIRKRKVLDPFAANMKKKPRLH</sequence>
<protein>
    <recommendedName>
        <fullName evidence="4">Elongin-A</fullName>
    </recommendedName>
</protein>
<organism evidence="2 3">
    <name type="scientific">Aulographum hederae CBS 113979</name>
    <dbReference type="NCBI Taxonomy" id="1176131"/>
    <lineage>
        <taxon>Eukaryota</taxon>
        <taxon>Fungi</taxon>
        <taxon>Dikarya</taxon>
        <taxon>Ascomycota</taxon>
        <taxon>Pezizomycotina</taxon>
        <taxon>Dothideomycetes</taxon>
        <taxon>Pleosporomycetidae</taxon>
        <taxon>Aulographales</taxon>
        <taxon>Aulographaceae</taxon>
    </lineage>
</organism>
<dbReference type="AlphaFoldDB" id="A0A6G1GUG2"/>
<proteinExistence type="predicted"/>
<feature type="compositionally biased region" description="Basic and acidic residues" evidence="1">
    <location>
        <begin position="200"/>
        <end position="209"/>
    </location>
</feature>
<dbReference type="GO" id="GO:0070449">
    <property type="term" value="C:elongin complex"/>
    <property type="evidence" value="ECO:0007669"/>
    <property type="project" value="InterPro"/>
</dbReference>
<reference evidence="2" key="1">
    <citation type="journal article" date="2020" name="Stud. Mycol.">
        <title>101 Dothideomycetes genomes: a test case for predicting lifestyles and emergence of pathogens.</title>
        <authorList>
            <person name="Haridas S."/>
            <person name="Albert R."/>
            <person name="Binder M."/>
            <person name="Bloem J."/>
            <person name="Labutti K."/>
            <person name="Salamov A."/>
            <person name="Andreopoulos B."/>
            <person name="Baker S."/>
            <person name="Barry K."/>
            <person name="Bills G."/>
            <person name="Bluhm B."/>
            <person name="Cannon C."/>
            <person name="Castanera R."/>
            <person name="Culley D."/>
            <person name="Daum C."/>
            <person name="Ezra D."/>
            <person name="Gonzalez J."/>
            <person name="Henrissat B."/>
            <person name="Kuo A."/>
            <person name="Liang C."/>
            <person name="Lipzen A."/>
            <person name="Lutzoni F."/>
            <person name="Magnuson J."/>
            <person name="Mondo S."/>
            <person name="Nolan M."/>
            <person name="Ohm R."/>
            <person name="Pangilinan J."/>
            <person name="Park H.-J."/>
            <person name="Ramirez L."/>
            <person name="Alfaro M."/>
            <person name="Sun H."/>
            <person name="Tritt A."/>
            <person name="Yoshinaga Y."/>
            <person name="Zwiers L.-H."/>
            <person name="Turgeon B."/>
            <person name="Goodwin S."/>
            <person name="Spatafora J."/>
            <person name="Crous P."/>
            <person name="Grigoriev I."/>
        </authorList>
    </citation>
    <scope>NUCLEOTIDE SEQUENCE</scope>
    <source>
        <strain evidence="2">CBS 113979</strain>
    </source>
</reference>
<feature type="compositionally biased region" description="Basic and acidic residues" evidence="1">
    <location>
        <begin position="272"/>
        <end position="290"/>
    </location>
</feature>
<dbReference type="InterPro" id="IPR051870">
    <property type="entry name" value="Elongin-A_domain"/>
</dbReference>
<accession>A0A6G1GUG2</accession>
<dbReference type="Pfam" id="PF06881">
    <property type="entry name" value="Elongin_A"/>
    <property type="match status" value="1"/>
</dbReference>
<dbReference type="OrthoDB" id="21513at2759"/>
<dbReference type="EMBL" id="ML977168">
    <property type="protein sequence ID" value="KAF1984378.1"/>
    <property type="molecule type" value="Genomic_DNA"/>
</dbReference>
<evidence type="ECO:0008006" key="4">
    <source>
        <dbReference type="Google" id="ProtNLM"/>
    </source>
</evidence>
<feature type="region of interest" description="Disordered" evidence="1">
    <location>
        <begin position="326"/>
        <end position="399"/>
    </location>
</feature>
<dbReference type="GO" id="GO:0006368">
    <property type="term" value="P:transcription elongation by RNA polymerase II"/>
    <property type="evidence" value="ECO:0007669"/>
    <property type="project" value="InterPro"/>
</dbReference>
<gene>
    <name evidence="2" type="ORF">K402DRAFT_406060</name>
</gene>
<feature type="region of interest" description="Disordered" evidence="1">
    <location>
        <begin position="252"/>
        <end position="311"/>
    </location>
</feature>
<feature type="compositionally biased region" description="Pro residues" evidence="1">
    <location>
        <begin position="256"/>
        <end position="265"/>
    </location>
</feature>